<name>A0A9W6SHB9_9ACTN</name>
<evidence type="ECO:0000313" key="1">
    <source>
        <dbReference type="EMBL" id="GLZ76003.1"/>
    </source>
</evidence>
<dbReference type="Proteomes" id="UP001165079">
    <property type="component" value="Unassembled WGS sequence"/>
</dbReference>
<keyword evidence="2" id="KW-1185">Reference proteome</keyword>
<evidence type="ECO:0000313" key="2">
    <source>
        <dbReference type="Proteomes" id="UP001165079"/>
    </source>
</evidence>
<organism evidence="1 2">
    <name type="scientific">Actinorhabdospora filicis</name>
    <dbReference type="NCBI Taxonomy" id="1785913"/>
    <lineage>
        <taxon>Bacteria</taxon>
        <taxon>Bacillati</taxon>
        <taxon>Actinomycetota</taxon>
        <taxon>Actinomycetes</taxon>
        <taxon>Micromonosporales</taxon>
        <taxon>Micromonosporaceae</taxon>
        <taxon>Actinorhabdospora</taxon>
    </lineage>
</organism>
<proteinExistence type="predicted"/>
<sequence>MAGYSPTPLERKLGVKDGATVALPHRPAGFTLDLPPGASVVTSGADVTVAFYRAAAELRAEAPGLVTALADAASLWIAWPRRAAGHVSEITENLLREVFLPLGVVDVKVAALGEDWSGLKFVRRRELRA</sequence>
<dbReference type="EMBL" id="BSTX01000001">
    <property type="protein sequence ID" value="GLZ76003.1"/>
    <property type="molecule type" value="Genomic_DNA"/>
</dbReference>
<dbReference type="RefSeq" id="WP_285661204.1">
    <property type="nucleotide sequence ID" value="NZ_BSTX01000001.1"/>
</dbReference>
<gene>
    <name evidence="1" type="ORF">Afil01_08100</name>
</gene>
<protein>
    <recommendedName>
        <fullName evidence="3">DUF3052 domain-containing protein</fullName>
    </recommendedName>
</protein>
<accession>A0A9W6SHB9</accession>
<dbReference type="AlphaFoldDB" id="A0A9W6SHB9"/>
<evidence type="ECO:0008006" key="3">
    <source>
        <dbReference type="Google" id="ProtNLM"/>
    </source>
</evidence>
<comment type="caution">
    <text evidence="1">The sequence shown here is derived from an EMBL/GenBank/DDBJ whole genome shotgun (WGS) entry which is preliminary data.</text>
</comment>
<reference evidence="1" key="1">
    <citation type="submission" date="2023-03" db="EMBL/GenBank/DDBJ databases">
        <title>Actinorhabdospora filicis NBRC 111898.</title>
        <authorList>
            <person name="Ichikawa N."/>
            <person name="Sato H."/>
            <person name="Tonouchi N."/>
        </authorList>
    </citation>
    <scope>NUCLEOTIDE SEQUENCE</scope>
    <source>
        <strain evidence="1">NBRC 111898</strain>
    </source>
</reference>